<feature type="region of interest" description="Disordered" evidence="1">
    <location>
        <begin position="114"/>
        <end position="140"/>
    </location>
</feature>
<name>A0A0M3HSI6_ASCLU</name>
<dbReference type="WBParaSite" id="ALUE_0000543701-mRNA-1">
    <property type="protein sequence ID" value="ALUE_0000543701-mRNA-1"/>
    <property type="gene ID" value="ALUE_0000543701"/>
</dbReference>
<reference evidence="3" key="1">
    <citation type="submission" date="2017-02" db="UniProtKB">
        <authorList>
            <consortium name="WormBaseParasite"/>
        </authorList>
    </citation>
    <scope>IDENTIFICATION</scope>
</reference>
<keyword evidence="2" id="KW-1185">Reference proteome</keyword>
<organism evidence="2 3">
    <name type="scientific">Ascaris lumbricoides</name>
    <name type="common">Giant roundworm</name>
    <dbReference type="NCBI Taxonomy" id="6252"/>
    <lineage>
        <taxon>Eukaryota</taxon>
        <taxon>Metazoa</taxon>
        <taxon>Ecdysozoa</taxon>
        <taxon>Nematoda</taxon>
        <taxon>Chromadorea</taxon>
        <taxon>Rhabditida</taxon>
        <taxon>Spirurina</taxon>
        <taxon>Ascaridomorpha</taxon>
        <taxon>Ascaridoidea</taxon>
        <taxon>Ascarididae</taxon>
        <taxon>Ascaris</taxon>
    </lineage>
</organism>
<evidence type="ECO:0000313" key="2">
    <source>
        <dbReference type="Proteomes" id="UP000036681"/>
    </source>
</evidence>
<protein>
    <submittedName>
        <fullName evidence="3">SCP domain-containing protein</fullName>
    </submittedName>
</protein>
<sequence>MINASSFHRYNFESVAIREQSNQSIDGMGIQRSRRSTSANNKQMAVAFLYICLLIVADGVPNADEQRRSVVTVCKEYKDDPAFYDDANPGVRIDYAPRRASTPVQNLLKKWANARTRRRPQLRRHKSLRRSSTHHASRGV</sequence>
<evidence type="ECO:0000256" key="1">
    <source>
        <dbReference type="SAM" id="MobiDB-lite"/>
    </source>
</evidence>
<dbReference type="Proteomes" id="UP000036681">
    <property type="component" value="Unplaced"/>
</dbReference>
<evidence type="ECO:0000313" key="3">
    <source>
        <dbReference type="WBParaSite" id="ALUE_0000543701-mRNA-1"/>
    </source>
</evidence>
<proteinExistence type="predicted"/>
<accession>A0A0M3HSI6</accession>
<feature type="compositionally biased region" description="Basic residues" evidence="1">
    <location>
        <begin position="115"/>
        <end position="140"/>
    </location>
</feature>
<dbReference type="AlphaFoldDB" id="A0A0M3HSI6"/>